<dbReference type="EMBL" id="JAGKQH010000005">
    <property type="protein sequence ID" value="KAG6599277.1"/>
    <property type="molecule type" value="Genomic_DNA"/>
</dbReference>
<accession>A0AAV6NNS9</accession>
<organism evidence="1 2">
    <name type="scientific">Cucurbita argyrosperma subsp. sororia</name>
    <dbReference type="NCBI Taxonomy" id="37648"/>
    <lineage>
        <taxon>Eukaryota</taxon>
        <taxon>Viridiplantae</taxon>
        <taxon>Streptophyta</taxon>
        <taxon>Embryophyta</taxon>
        <taxon>Tracheophyta</taxon>
        <taxon>Spermatophyta</taxon>
        <taxon>Magnoliopsida</taxon>
        <taxon>eudicotyledons</taxon>
        <taxon>Gunneridae</taxon>
        <taxon>Pentapetalae</taxon>
        <taxon>rosids</taxon>
        <taxon>fabids</taxon>
        <taxon>Cucurbitales</taxon>
        <taxon>Cucurbitaceae</taxon>
        <taxon>Cucurbiteae</taxon>
        <taxon>Cucurbita</taxon>
    </lineage>
</organism>
<feature type="non-terminal residue" evidence="1">
    <location>
        <position position="1"/>
    </location>
</feature>
<evidence type="ECO:0000313" key="1">
    <source>
        <dbReference type="EMBL" id="KAG6599277.1"/>
    </source>
</evidence>
<proteinExistence type="predicted"/>
<dbReference type="AlphaFoldDB" id="A0AAV6NNS9"/>
<name>A0AAV6NNS9_9ROSI</name>
<protein>
    <submittedName>
        <fullName evidence="1">Uncharacterized protein</fullName>
    </submittedName>
</protein>
<keyword evidence="2" id="KW-1185">Reference proteome</keyword>
<comment type="caution">
    <text evidence="1">The sequence shown here is derived from an EMBL/GenBank/DDBJ whole genome shotgun (WGS) entry which is preliminary data.</text>
</comment>
<dbReference type="Proteomes" id="UP000685013">
    <property type="component" value="Chromosome 5"/>
</dbReference>
<reference evidence="1 2" key="1">
    <citation type="journal article" date="2021" name="Hortic Res">
        <title>The domestication of Cucurbita argyrosperma as revealed by the genome of its wild relative.</title>
        <authorList>
            <person name="Barrera-Redondo J."/>
            <person name="Sanchez-de la Vega G."/>
            <person name="Aguirre-Liguori J.A."/>
            <person name="Castellanos-Morales G."/>
            <person name="Gutierrez-Guerrero Y.T."/>
            <person name="Aguirre-Dugua X."/>
            <person name="Aguirre-Planter E."/>
            <person name="Tenaillon M.I."/>
            <person name="Lira-Saade R."/>
            <person name="Eguiarte L.E."/>
        </authorList>
    </citation>
    <scope>NUCLEOTIDE SEQUENCE [LARGE SCALE GENOMIC DNA]</scope>
    <source>
        <strain evidence="1">JBR-2021</strain>
    </source>
</reference>
<evidence type="ECO:0000313" key="2">
    <source>
        <dbReference type="Proteomes" id="UP000685013"/>
    </source>
</evidence>
<sequence>MEKRIEILVGERDSVERNLLRARSRNGELKAKVKSALASLRKACLGVCDVKEKGHKFVEEMQPFVEHLDAINTSFTNKGKMVEEMKRQLETEQAKEWRGKWWKK</sequence>
<gene>
    <name evidence="1" type="ORF">SDJN03_09055</name>
</gene>